<keyword evidence="5" id="KW-0539">Nucleus</keyword>
<keyword evidence="2" id="KW-0805">Transcription regulation</keyword>
<sequence length="159" mass="17437">MPVASGSSSRPPPTPSTSNMKPTLSASQKKANHIQSEQKRRANIRRGYEALCEVVPTLREALAQPAATEPRKRRRTNGVSEEKVAQADGRAGPKSENVVLAKTIDHIHGLLAETEALRARLAAVDSPNRDPNEVRLWERKWDGGHKRGSDDEDDGDSDE</sequence>
<feature type="compositionally biased region" description="Acidic residues" evidence="6">
    <location>
        <begin position="150"/>
        <end position="159"/>
    </location>
</feature>
<feature type="domain" description="BHLH" evidence="7">
    <location>
        <begin position="28"/>
        <end position="110"/>
    </location>
</feature>
<dbReference type="AlphaFoldDB" id="A0A0D7BDF6"/>
<dbReference type="InterPro" id="IPR036638">
    <property type="entry name" value="HLH_DNA-bd_sf"/>
</dbReference>
<dbReference type="GO" id="GO:0000978">
    <property type="term" value="F:RNA polymerase II cis-regulatory region sequence-specific DNA binding"/>
    <property type="evidence" value="ECO:0007669"/>
    <property type="project" value="TreeGrafter"/>
</dbReference>
<evidence type="ECO:0000256" key="3">
    <source>
        <dbReference type="ARBA" id="ARBA00023125"/>
    </source>
</evidence>
<dbReference type="OrthoDB" id="5778525at2759"/>
<dbReference type="STRING" id="1314674.A0A0D7BDF6"/>
<organism evidence="8 9">
    <name type="scientific">Cylindrobasidium torrendii FP15055 ss-10</name>
    <dbReference type="NCBI Taxonomy" id="1314674"/>
    <lineage>
        <taxon>Eukaryota</taxon>
        <taxon>Fungi</taxon>
        <taxon>Dikarya</taxon>
        <taxon>Basidiomycota</taxon>
        <taxon>Agaricomycotina</taxon>
        <taxon>Agaricomycetes</taxon>
        <taxon>Agaricomycetidae</taxon>
        <taxon>Agaricales</taxon>
        <taxon>Marasmiineae</taxon>
        <taxon>Physalacriaceae</taxon>
        <taxon>Cylindrobasidium</taxon>
    </lineage>
</organism>
<dbReference type="SUPFAM" id="SSF47459">
    <property type="entry name" value="HLH, helix-loop-helix DNA-binding domain"/>
    <property type="match status" value="1"/>
</dbReference>
<evidence type="ECO:0000256" key="2">
    <source>
        <dbReference type="ARBA" id="ARBA00023015"/>
    </source>
</evidence>
<name>A0A0D7BDF6_9AGAR</name>
<evidence type="ECO:0000256" key="4">
    <source>
        <dbReference type="ARBA" id="ARBA00023163"/>
    </source>
</evidence>
<keyword evidence="3" id="KW-0238">DNA-binding</keyword>
<dbReference type="Proteomes" id="UP000054007">
    <property type="component" value="Unassembled WGS sequence"/>
</dbReference>
<dbReference type="PANTHER" id="PTHR15741:SF27">
    <property type="entry name" value="TRANSCRIPTION FACTOR AP-4"/>
    <property type="match status" value="1"/>
</dbReference>
<evidence type="ECO:0000256" key="1">
    <source>
        <dbReference type="ARBA" id="ARBA00004123"/>
    </source>
</evidence>
<dbReference type="GO" id="GO:0000981">
    <property type="term" value="F:DNA-binding transcription factor activity, RNA polymerase II-specific"/>
    <property type="evidence" value="ECO:0007669"/>
    <property type="project" value="TreeGrafter"/>
</dbReference>
<feature type="region of interest" description="Disordered" evidence="6">
    <location>
        <begin position="123"/>
        <end position="159"/>
    </location>
</feature>
<evidence type="ECO:0000259" key="7">
    <source>
        <dbReference type="PROSITE" id="PS50888"/>
    </source>
</evidence>
<evidence type="ECO:0000313" key="9">
    <source>
        <dbReference type="Proteomes" id="UP000054007"/>
    </source>
</evidence>
<comment type="subcellular location">
    <subcellularLocation>
        <location evidence="1">Nucleus</location>
    </subcellularLocation>
</comment>
<evidence type="ECO:0000256" key="6">
    <source>
        <dbReference type="SAM" id="MobiDB-lite"/>
    </source>
</evidence>
<dbReference type="GO" id="GO:0005634">
    <property type="term" value="C:nucleus"/>
    <property type="evidence" value="ECO:0007669"/>
    <property type="project" value="UniProtKB-SubCell"/>
</dbReference>
<dbReference type="InterPro" id="IPR052207">
    <property type="entry name" value="Max-like/E-box_TFs"/>
</dbReference>
<protein>
    <recommendedName>
        <fullName evidence="7">BHLH domain-containing protein</fullName>
    </recommendedName>
</protein>
<feature type="compositionally biased region" description="Polar residues" evidence="6">
    <location>
        <begin position="19"/>
        <end position="35"/>
    </location>
</feature>
<feature type="region of interest" description="Disordered" evidence="6">
    <location>
        <begin position="1"/>
        <end position="43"/>
    </location>
</feature>
<gene>
    <name evidence="8" type="ORF">CYLTODRAFT_351786</name>
</gene>
<dbReference type="PANTHER" id="PTHR15741">
    <property type="entry name" value="BASIC HELIX-LOOP-HELIX ZIP TRANSCRIPTION FACTOR"/>
    <property type="match status" value="1"/>
</dbReference>
<dbReference type="Gene3D" id="4.10.280.10">
    <property type="entry name" value="Helix-loop-helix DNA-binding domain"/>
    <property type="match status" value="1"/>
</dbReference>
<keyword evidence="9" id="KW-1185">Reference proteome</keyword>
<proteinExistence type="predicted"/>
<evidence type="ECO:0000256" key="5">
    <source>
        <dbReference type="ARBA" id="ARBA00023242"/>
    </source>
</evidence>
<accession>A0A0D7BDF6</accession>
<evidence type="ECO:0000313" key="8">
    <source>
        <dbReference type="EMBL" id="KIY68174.1"/>
    </source>
</evidence>
<feature type="compositionally biased region" description="Basic and acidic residues" evidence="6">
    <location>
        <begin position="127"/>
        <end position="149"/>
    </location>
</feature>
<reference evidence="8 9" key="1">
    <citation type="journal article" date="2015" name="Fungal Genet. Biol.">
        <title>Evolution of novel wood decay mechanisms in Agaricales revealed by the genome sequences of Fistulina hepatica and Cylindrobasidium torrendii.</title>
        <authorList>
            <person name="Floudas D."/>
            <person name="Held B.W."/>
            <person name="Riley R."/>
            <person name="Nagy L.G."/>
            <person name="Koehler G."/>
            <person name="Ransdell A.S."/>
            <person name="Younus H."/>
            <person name="Chow J."/>
            <person name="Chiniquy J."/>
            <person name="Lipzen A."/>
            <person name="Tritt A."/>
            <person name="Sun H."/>
            <person name="Haridas S."/>
            <person name="LaButti K."/>
            <person name="Ohm R.A."/>
            <person name="Kues U."/>
            <person name="Blanchette R.A."/>
            <person name="Grigoriev I.V."/>
            <person name="Minto R.E."/>
            <person name="Hibbett D.S."/>
        </authorList>
    </citation>
    <scope>NUCLEOTIDE SEQUENCE [LARGE SCALE GENOMIC DNA]</scope>
    <source>
        <strain evidence="8 9">FP15055 ss-10</strain>
    </source>
</reference>
<dbReference type="PROSITE" id="PS50888">
    <property type="entry name" value="BHLH"/>
    <property type="match status" value="1"/>
</dbReference>
<dbReference type="EMBL" id="KN880508">
    <property type="protein sequence ID" value="KIY68174.1"/>
    <property type="molecule type" value="Genomic_DNA"/>
</dbReference>
<dbReference type="GO" id="GO:0046983">
    <property type="term" value="F:protein dimerization activity"/>
    <property type="evidence" value="ECO:0007669"/>
    <property type="project" value="InterPro"/>
</dbReference>
<dbReference type="InterPro" id="IPR011598">
    <property type="entry name" value="bHLH_dom"/>
</dbReference>
<feature type="region of interest" description="Disordered" evidence="6">
    <location>
        <begin position="60"/>
        <end position="96"/>
    </location>
</feature>
<keyword evidence="4" id="KW-0804">Transcription</keyword>